<dbReference type="GO" id="GO:0051015">
    <property type="term" value="F:actin filament binding"/>
    <property type="evidence" value="ECO:0007669"/>
    <property type="project" value="TreeGrafter"/>
</dbReference>
<dbReference type="Pfam" id="PF00596">
    <property type="entry name" value="Aldolase_II"/>
    <property type="match status" value="1"/>
</dbReference>
<evidence type="ECO:0000256" key="2">
    <source>
        <dbReference type="SAM" id="MobiDB-lite"/>
    </source>
</evidence>
<evidence type="ECO:0000259" key="3">
    <source>
        <dbReference type="SMART" id="SM01007"/>
    </source>
</evidence>
<dbReference type="InterPro" id="IPR001303">
    <property type="entry name" value="Aldolase_II/adducin_N"/>
</dbReference>
<proteinExistence type="inferred from homology"/>
<evidence type="ECO:0000256" key="1">
    <source>
        <dbReference type="ARBA" id="ARBA00037961"/>
    </source>
</evidence>
<dbReference type="GO" id="GO:0005856">
    <property type="term" value="C:cytoskeleton"/>
    <property type="evidence" value="ECO:0007669"/>
    <property type="project" value="TreeGrafter"/>
</dbReference>
<dbReference type="InterPro" id="IPR051017">
    <property type="entry name" value="Aldolase-II_Adducin_sf"/>
</dbReference>
<gene>
    <name evidence="4" type="ORF">DFH01_21995</name>
</gene>
<dbReference type="Gene3D" id="3.40.225.10">
    <property type="entry name" value="Class II aldolase/adducin N-terminal domain"/>
    <property type="match status" value="1"/>
</dbReference>
<reference evidence="5" key="1">
    <citation type="submission" date="2018-05" db="EMBL/GenBank/DDBJ databases">
        <authorList>
            <person name="Du Z."/>
            <person name="Wang X."/>
        </authorList>
    </citation>
    <scope>NUCLEOTIDE SEQUENCE [LARGE SCALE GENOMIC DNA]</scope>
    <source>
        <strain evidence="5">CQN31</strain>
    </source>
</reference>
<feature type="domain" description="Class II aldolase/adducin N-terminal" evidence="3">
    <location>
        <begin position="29"/>
        <end position="207"/>
    </location>
</feature>
<dbReference type="PANTHER" id="PTHR10672">
    <property type="entry name" value="ADDUCIN"/>
    <property type="match status" value="1"/>
</dbReference>
<evidence type="ECO:0000313" key="4">
    <source>
        <dbReference type="EMBL" id="PWS35005.1"/>
    </source>
</evidence>
<sequence>MGTHGAACRGAEAVTDGPPAADAEARLRDDLLHAYHILDADGQASGIAGHLTARLPGADRFWSHRWGVGFDEVRADGLIEADFDLATTRGEGRVNPTLHIHTRIYLARPDVTCIVHTHGKAGVALGCAGMTLEPITQTGAIFADDVALFDEFHGIVLGTDEGDAIAAALGRNRGLLLKNHGALVVGGSVAEACIGMTVLEWAADVQLRAAAAGRLERLAPEAAAQSKRFLLAPENLGLRWDFMKRKIGRARPFLGGHG</sequence>
<dbReference type="PANTHER" id="PTHR10672:SF3">
    <property type="entry name" value="PROTEIN HU-LI TAI SHAO"/>
    <property type="match status" value="1"/>
</dbReference>
<comment type="similarity">
    <text evidence="1">Belongs to the aldolase class II family.</text>
</comment>
<dbReference type="EMBL" id="QGNA01000005">
    <property type="protein sequence ID" value="PWS35005.1"/>
    <property type="molecule type" value="Genomic_DNA"/>
</dbReference>
<dbReference type="AlphaFoldDB" id="A0A317F8C6"/>
<dbReference type="Proteomes" id="UP000245765">
    <property type="component" value="Unassembled WGS sequence"/>
</dbReference>
<feature type="region of interest" description="Disordered" evidence="2">
    <location>
        <begin position="1"/>
        <end position="20"/>
    </location>
</feature>
<name>A0A317F8C6_9PROT</name>
<protein>
    <submittedName>
        <fullName evidence="4">Class II aldolase/adducin family protein</fullName>
    </submittedName>
</protein>
<dbReference type="SUPFAM" id="SSF53639">
    <property type="entry name" value="AraD/HMP-PK domain-like"/>
    <property type="match status" value="1"/>
</dbReference>
<keyword evidence="5" id="KW-1185">Reference proteome</keyword>
<accession>A0A317F8C6</accession>
<dbReference type="InterPro" id="IPR036409">
    <property type="entry name" value="Aldolase_II/adducin_N_sf"/>
</dbReference>
<evidence type="ECO:0000313" key="5">
    <source>
        <dbReference type="Proteomes" id="UP000245765"/>
    </source>
</evidence>
<comment type="caution">
    <text evidence="4">The sequence shown here is derived from an EMBL/GenBank/DDBJ whole genome shotgun (WGS) entry which is preliminary data.</text>
</comment>
<organism evidence="4 5">
    <name type="scientific">Falsiroseomonas bella</name>
    <dbReference type="NCBI Taxonomy" id="2184016"/>
    <lineage>
        <taxon>Bacteria</taxon>
        <taxon>Pseudomonadati</taxon>
        <taxon>Pseudomonadota</taxon>
        <taxon>Alphaproteobacteria</taxon>
        <taxon>Acetobacterales</taxon>
        <taxon>Roseomonadaceae</taxon>
        <taxon>Falsiroseomonas</taxon>
    </lineage>
</organism>
<dbReference type="SMART" id="SM01007">
    <property type="entry name" value="Aldolase_II"/>
    <property type="match status" value="1"/>
</dbReference>